<dbReference type="AlphaFoldDB" id="G8X1R5"/>
<dbReference type="STRING" id="1003195.SCATT_08670"/>
<dbReference type="PATRIC" id="fig|1003195.29.peg.876"/>
<evidence type="ECO:0000256" key="1">
    <source>
        <dbReference type="SAM" id="MobiDB-lite"/>
    </source>
</evidence>
<keyword evidence="3" id="KW-1185">Reference proteome</keyword>
<dbReference type="EMBL" id="CP003219">
    <property type="protein sequence ID" value="AEW93238.1"/>
    <property type="molecule type" value="Genomic_DNA"/>
</dbReference>
<evidence type="ECO:0000313" key="3">
    <source>
        <dbReference type="Proteomes" id="UP000007842"/>
    </source>
</evidence>
<dbReference type="HOGENOM" id="CLU_3030364_0_0_11"/>
<feature type="region of interest" description="Disordered" evidence="1">
    <location>
        <begin position="1"/>
        <end position="55"/>
    </location>
</feature>
<protein>
    <submittedName>
        <fullName evidence="2">Uncharacterized protein</fullName>
    </submittedName>
</protein>
<dbReference type="KEGG" id="scy:SCATT_08670"/>
<dbReference type="Proteomes" id="UP000007842">
    <property type="component" value="Chromosome"/>
</dbReference>
<gene>
    <name evidence="2" type="ordered locus">SCATT_08670</name>
</gene>
<name>G8X1R5_STREN</name>
<accession>G8X1R5</accession>
<reference evidence="3" key="1">
    <citation type="submission" date="2011-12" db="EMBL/GenBank/DDBJ databases">
        <title>Complete genome sequence of Streptomyces cattleya strain DSM 46488.</title>
        <authorList>
            <person name="Ou H.-Y."/>
            <person name="Li P."/>
            <person name="Zhao C."/>
            <person name="O'Hagan D."/>
            <person name="Deng Z."/>
        </authorList>
    </citation>
    <scope>NUCLEOTIDE SEQUENCE [LARGE SCALE GENOMIC DNA]</scope>
    <source>
        <strain evidence="3">ATCC 35852 / DSM 46488 / JCM 4925 / NBRC 14057 / NRRL 8057</strain>
    </source>
</reference>
<sequence>MTASRPGLGTLTPARTAPADGLRVPGPRGRAEGAAGRTRRPGGPGPADREEGTRR</sequence>
<organism evidence="2 3">
    <name type="scientific">Streptantibioticus cattleyicolor (strain ATCC 35852 / DSM 46488 / JCM 4925 / NBRC 14057 / NRRL 8057)</name>
    <name type="common">Streptomyces cattleya</name>
    <dbReference type="NCBI Taxonomy" id="1003195"/>
    <lineage>
        <taxon>Bacteria</taxon>
        <taxon>Bacillati</taxon>
        <taxon>Actinomycetota</taxon>
        <taxon>Actinomycetes</taxon>
        <taxon>Kitasatosporales</taxon>
        <taxon>Streptomycetaceae</taxon>
        <taxon>Streptantibioticus</taxon>
    </lineage>
</organism>
<feature type="compositionally biased region" description="Low complexity" evidence="1">
    <location>
        <begin position="25"/>
        <end position="36"/>
    </location>
</feature>
<evidence type="ECO:0000313" key="2">
    <source>
        <dbReference type="EMBL" id="AEW93238.1"/>
    </source>
</evidence>
<proteinExistence type="predicted"/>